<accession>A0AA51N627</accession>
<feature type="transmembrane region" description="Helical" evidence="6">
    <location>
        <begin position="223"/>
        <end position="241"/>
    </location>
</feature>
<keyword evidence="2" id="KW-1003">Cell membrane</keyword>
<sequence>MLKTLILNTVSQYFLKILLLVLSFYTVPLFIKFAGYQNYGIYLLVQSIAGSLAVLNLGFPKGSAKFIAQFNALEDYDKLNRIINNNFVYYFIIGLVISILLWSTSIFQLDHWFDIKAQQRSTFYSLFTFAGVWTLIYWPATVSSNVLIGLQKILLDNTISALSQLLGFIGAIILLKMGKGVVEVFIVQNSFILIGLIIKFIIIKNTLPSYKFSPRLDKDIFKLIFAYSGWVALTSIAGILLFNLDNIIIGAVLSVQLISVYKILNTPFRGIGTLIGTFNSAIMPYISHKNAVQNESVINDFIYNGSKLFNSINALISISAFFFVKPFLYLWVGDEYKEYYWIAQLLCLFQIVWKSNSFLMQIFHGIGKIKIISIITIVFAILNVPIGYFGANYFGLEGTVYATIIVALAILPFQYMYAFPVINVDKLKYLKGSILKAFLPFVGYALALYLLRDYLYAIDSWLSLFGHSTIIGSIGMLIVAISNRRLTIRIIKKIKKT</sequence>
<gene>
    <name evidence="7" type="ORF">QYS48_33820</name>
</gene>
<feature type="transmembrane region" description="Helical" evidence="6">
    <location>
        <begin position="339"/>
        <end position="359"/>
    </location>
</feature>
<comment type="subcellular location">
    <subcellularLocation>
        <location evidence="1">Cell membrane</location>
        <topology evidence="1">Multi-pass membrane protein</topology>
    </subcellularLocation>
</comment>
<feature type="transmembrane region" description="Helical" evidence="6">
    <location>
        <begin position="181"/>
        <end position="202"/>
    </location>
</feature>
<evidence type="ECO:0000313" key="7">
    <source>
        <dbReference type="EMBL" id="WMN06812.1"/>
    </source>
</evidence>
<reference evidence="7" key="1">
    <citation type="submission" date="2023-08" db="EMBL/GenBank/DDBJ databases">
        <title>Comparative genomics and taxonomic characterization of three novel marine species of genus Marivirga.</title>
        <authorList>
            <person name="Muhammad N."/>
            <person name="Kim S.-G."/>
        </authorList>
    </citation>
    <scope>NUCLEOTIDE SEQUENCE [LARGE SCALE GENOMIC DNA]</scope>
    <source>
        <strain evidence="7">ABR2-2</strain>
    </source>
</reference>
<evidence type="ECO:0000256" key="3">
    <source>
        <dbReference type="ARBA" id="ARBA00022692"/>
    </source>
</evidence>
<evidence type="ECO:0000256" key="2">
    <source>
        <dbReference type="ARBA" id="ARBA00022475"/>
    </source>
</evidence>
<feature type="transmembrane region" description="Helical" evidence="6">
    <location>
        <begin position="434"/>
        <end position="452"/>
    </location>
</feature>
<proteinExistence type="predicted"/>
<dbReference type="GO" id="GO:0005886">
    <property type="term" value="C:plasma membrane"/>
    <property type="evidence" value="ECO:0007669"/>
    <property type="project" value="UniProtKB-SubCell"/>
</dbReference>
<dbReference type="PANTHER" id="PTHR30250">
    <property type="entry name" value="PST FAMILY PREDICTED COLANIC ACID TRANSPORTER"/>
    <property type="match status" value="1"/>
</dbReference>
<dbReference type="Proteomes" id="UP001244443">
    <property type="component" value="Chromosome"/>
</dbReference>
<dbReference type="PANTHER" id="PTHR30250:SF26">
    <property type="entry name" value="PSMA PROTEIN"/>
    <property type="match status" value="1"/>
</dbReference>
<dbReference type="AlphaFoldDB" id="A0AA51N627"/>
<feature type="transmembrane region" description="Helical" evidence="6">
    <location>
        <begin position="12"/>
        <end position="33"/>
    </location>
</feature>
<evidence type="ECO:0000256" key="4">
    <source>
        <dbReference type="ARBA" id="ARBA00022989"/>
    </source>
</evidence>
<organism evidence="7 8">
    <name type="scientific">Marivirga arenosa</name>
    <dbReference type="NCBI Taxonomy" id="3059076"/>
    <lineage>
        <taxon>Bacteria</taxon>
        <taxon>Pseudomonadati</taxon>
        <taxon>Bacteroidota</taxon>
        <taxon>Cytophagia</taxon>
        <taxon>Cytophagales</taxon>
        <taxon>Marivirgaceae</taxon>
        <taxon>Marivirga</taxon>
    </lineage>
</organism>
<feature type="transmembrane region" description="Helical" evidence="6">
    <location>
        <begin position="371"/>
        <end position="394"/>
    </location>
</feature>
<feature type="transmembrane region" description="Helical" evidence="6">
    <location>
        <begin position="247"/>
        <end position="264"/>
    </location>
</feature>
<dbReference type="EMBL" id="CP129970">
    <property type="protein sequence ID" value="WMN06812.1"/>
    <property type="molecule type" value="Genomic_DNA"/>
</dbReference>
<feature type="transmembrane region" description="Helical" evidence="6">
    <location>
        <begin position="153"/>
        <end position="175"/>
    </location>
</feature>
<name>A0AA51N627_9BACT</name>
<keyword evidence="3 6" id="KW-0812">Transmembrane</keyword>
<protein>
    <submittedName>
        <fullName evidence="7">MATE family efflux transporter</fullName>
    </submittedName>
</protein>
<dbReference type="Pfam" id="PF13440">
    <property type="entry name" value="Polysacc_synt_3"/>
    <property type="match status" value="1"/>
</dbReference>
<evidence type="ECO:0000256" key="6">
    <source>
        <dbReference type="SAM" id="Phobius"/>
    </source>
</evidence>
<evidence type="ECO:0000256" key="5">
    <source>
        <dbReference type="ARBA" id="ARBA00023136"/>
    </source>
</evidence>
<feature type="transmembrane region" description="Helical" evidence="6">
    <location>
        <begin position="121"/>
        <end position="141"/>
    </location>
</feature>
<keyword evidence="4 6" id="KW-1133">Transmembrane helix</keyword>
<feature type="transmembrane region" description="Helical" evidence="6">
    <location>
        <begin position="464"/>
        <end position="483"/>
    </location>
</feature>
<keyword evidence="8" id="KW-1185">Reference proteome</keyword>
<feature type="transmembrane region" description="Helical" evidence="6">
    <location>
        <begin position="312"/>
        <end position="333"/>
    </location>
</feature>
<feature type="transmembrane region" description="Helical" evidence="6">
    <location>
        <begin position="39"/>
        <end position="59"/>
    </location>
</feature>
<dbReference type="InterPro" id="IPR050833">
    <property type="entry name" value="Poly_Biosynth_Transport"/>
</dbReference>
<evidence type="ECO:0000313" key="8">
    <source>
        <dbReference type="Proteomes" id="UP001244443"/>
    </source>
</evidence>
<evidence type="ECO:0000256" key="1">
    <source>
        <dbReference type="ARBA" id="ARBA00004651"/>
    </source>
</evidence>
<feature type="transmembrane region" description="Helical" evidence="6">
    <location>
        <begin position="87"/>
        <end position="109"/>
    </location>
</feature>
<keyword evidence="5 6" id="KW-0472">Membrane</keyword>
<feature type="transmembrane region" description="Helical" evidence="6">
    <location>
        <begin position="400"/>
        <end position="422"/>
    </location>
</feature>
<dbReference type="RefSeq" id="WP_308356773.1">
    <property type="nucleotide sequence ID" value="NZ_CP129970.2"/>
</dbReference>